<organism evidence="1 2">
    <name type="scientific">Dreissena polymorpha</name>
    <name type="common">Zebra mussel</name>
    <name type="synonym">Mytilus polymorpha</name>
    <dbReference type="NCBI Taxonomy" id="45954"/>
    <lineage>
        <taxon>Eukaryota</taxon>
        <taxon>Metazoa</taxon>
        <taxon>Spiralia</taxon>
        <taxon>Lophotrochozoa</taxon>
        <taxon>Mollusca</taxon>
        <taxon>Bivalvia</taxon>
        <taxon>Autobranchia</taxon>
        <taxon>Heteroconchia</taxon>
        <taxon>Euheterodonta</taxon>
        <taxon>Imparidentia</taxon>
        <taxon>Neoheterodontei</taxon>
        <taxon>Myida</taxon>
        <taxon>Dreissenoidea</taxon>
        <taxon>Dreissenidae</taxon>
        <taxon>Dreissena</taxon>
    </lineage>
</organism>
<dbReference type="EMBL" id="JAIWYP010000006">
    <property type="protein sequence ID" value="KAH3806880.1"/>
    <property type="molecule type" value="Genomic_DNA"/>
</dbReference>
<evidence type="ECO:0000313" key="2">
    <source>
        <dbReference type="Proteomes" id="UP000828390"/>
    </source>
</evidence>
<sequence>MPMLFCYFSAKLPSEFTMTKLRKFTTEGRKFTTGGERVWVKQRQAPSPIYSTTPLQPATDFTLCVSLMHRLRLRL</sequence>
<accession>A0A9D4G1G4</accession>
<protein>
    <submittedName>
        <fullName evidence="1">Uncharacterized protein</fullName>
    </submittedName>
</protein>
<evidence type="ECO:0000313" key="1">
    <source>
        <dbReference type="EMBL" id="KAH3806880.1"/>
    </source>
</evidence>
<name>A0A9D4G1G4_DREPO</name>
<dbReference type="AlphaFoldDB" id="A0A9D4G1G4"/>
<comment type="caution">
    <text evidence="1">The sequence shown here is derived from an EMBL/GenBank/DDBJ whole genome shotgun (WGS) entry which is preliminary data.</text>
</comment>
<gene>
    <name evidence="1" type="ORF">DPMN_135208</name>
</gene>
<keyword evidence="2" id="KW-1185">Reference proteome</keyword>
<reference evidence="1" key="1">
    <citation type="journal article" date="2019" name="bioRxiv">
        <title>The Genome of the Zebra Mussel, Dreissena polymorpha: A Resource for Invasive Species Research.</title>
        <authorList>
            <person name="McCartney M.A."/>
            <person name="Auch B."/>
            <person name="Kono T."/>
            <person name="Mallez S."/>
            <person name="Zhang Y."/>
            <person name="Obille A."/>
            <person name="Becker A."/>
            <person name="Abrahante J.E."/>
            <person name="Garbe J."/>
            <person name="Badalamenti J.P."/>
            <person name="Herman A."/>
            <person name="Mangelson H."/>
            <person name="Liachko I."/>
            <person name="Sullivan S."/>
            <person name="Sone E.D."/>
            <person name="Koren S."/>
            <person name="Silverstein K.A.T."/>
            <person name="Beckman K.B."/>
            <person name="Gohl D.M."/>
        </authorList>
    </citation>
    <scope>NUCLEOTIDE SEQUENCE</scope>
    <source>
        <strain evidence="1">Duluth1</strain>
        <tissue evidence="1">Whole animal</tissue>
    </source>
</reference>
<reference evidence="1" key="2">
    <citation type="submission" date="2020-11" db="EMBL/GenBank/DDBJ databases">
        <authorList>
            <person name="McCartney M.A."/>
            <person name="Auch B."/>
            <person name="Kono T."/>
            <person name="Mallez S."/>
            <person name="Becker A."/>
            <person name="Gohl D.M."/>
            <person name="Silverstein K.A.T."/>
            <person name="Koren S."/>
            <person name="Bechman K.B."/>
            <person name="Herman A."/>
            <person name="Abrahante J.E."/>
            <person name="Garbe J."/>
        </authorList>
    </citation>
    <scope>NUCLEOTIDE SEQUENCE</scope>
    <source>
        <strain evidence="1">Duluth1</strain>
        <tissue evidence="1">Whole animal</tissue>
    </source>
</reference>
<dbReference type="Proteomes" id="UP000828390">
    <property type="component" value="Unassembled WGS sequence"/>
</dbReference>
<proteinExistence type="predicted"/>